<sequence length="138" mass="14602">MDLINNAITVQLPAYLSALKVPTSLDQAAGLDFNDWLNMLPVVVAGSIVLLAPVLAAVKMGGGSSKKKAMVNPTIEKSKAKVVHMCTFSEIEDTAKDGKAAYCRCWRSGSFPLCDGSHTAHNKATGDNVGPLVINCKK</sequence>
<dbReference type="Pfam" id="PF09360">
    <property type="entry name" value="zf-CDGSH"/>
    <property type="match status" value="1"/>
</dbReference>
<dbReference type="OrthoDB" id="449252at2759"/>
<evidence type="ECO:0000256" key="3">
    <source>
        <dbReference type="ARBA" id="ARBA00022714"/>
    </source>
</evidence>
<dbReference type="InterPro" id="IPR018967">
    <property type="entry name" value="FeS-contain_CDGSH-typ"/>
</dbReference>
<dbReference type="InParanoid" id="A0A0G4EIZ4"/>
<dbReference type="Gene3D" id="3.40.5.90">
    <property type="entry name" value="CDGSH iron-sulfur domain, mitoNEET-type"/>
    <property type="match status" value="1"/>
</dbReference>
<reference evidence="12 13" key="1">
    <citation type="submission" date="2014-11" db="EMBL/GenBank/DDBJ databases">
        <authorList>
            <person name="Zhu J."/>
            <person name="Qi W."/>
            <person name="Song R."/>
        </authorList>
    </citation>
    <scope>NUCLEOTIDE SEQUENCE [LARGE SCALE GENOMIC DNA]</scope>
</reference>
<dbReference type="SMART" id="SM00704">
    <property type="entry name" value="ZnF_CDGSH"/>
    <property type="match status" value="1"/>
</dbReference>
<dbReference type="Proteomes" id="UP000041254">
    <property type="component" value="Unassembled WGS sequence"/>
</dbReference>
<dbReference type="OMA" id="QIRKHEP"/>
<dbReference type="EMBL" id="CDMY01000251">
    <property type="protein sequence ID" value="CEL96986.1"/>
    <property type="molecule type" value="Genomic_DNA"/>
</dbReference>
<dbReference type="InterPro" id="IPR045131">
    <property type="entry name" value="CISD1/2"/>
</dbReference>
<keyword evidence="7" id="KW-0411">Iron-sulfur</keyword>
<evidence type="ECO:0000256" key="5">
    <source>
        <dbReference type="ARBA" id="ARBA00022989"/>
    </source>
</evidence>
<dbReference type="GO" id="GO:0051537">
    <property type="term" value="F:2 iron, 2 sulfur cluster binding"/>
    <property type="evidence" value="ECO:0007669"/>
    <property type="project" value="UniProtKB-KW"/>
</dbReference>
<evidence type="ECO:0000256" key="8">
    <source>
        <dbReference type="ARBA" id="ARBA00023136"/>
    </source>
</evidence>
<dbReference type="Pfam" id="PF10660">
    <property type="entry name" value="MitoNEET_N"/>
    <property type="match status" value="1"/>
</dbReference>
<feature type="domain" description="Iron-binding zinc finger CDGSH type" evidence="11">
    <location>
        <begin position="81"/>
        <end position="124"/>
    </location>
</feature>
<gene>
    <name evidence="12" type="ORF">Vbra_12135</name>
</gene>
<organism evidence="12 13">
    <name type="scientific">Vitrella brassicaformis (strain CCMP3155)</name>
    <dbReference type="NCBI Taxonomy" id="1169540"/>
    <lineage>
        <taxon>Eukaryota</taxon>
        <taxon>Sar</taxon>
        <taxon>Alveolata</taxon>
        <taxon>Colpodellida</taxon>
        <taxon>Vitrellaceae</taxon>
        <taxon>Vitrella</taxon>
    </lineage>
</organism>
<keyword evidence="5 10" id="KW-1133">Transmembrane helix</keyword>
<dbReference type="InterPro" id="IPR019610">
    <property type="entry name" value="FeS-contain_mitoNEET_N"/>
</dbReference>
<keyword evidence="13" id="KW-1185">Reference proteome</keyword>
<evidence type="ECO:0000256" key="7">
    <source>
        <dbReference type="ARBA" id="ARBA00023014"/>
    </source>
</evidence>
<dbReference type="FunFam" id="3.40.5.90:FF:000001">
    <property type="entry name" value="CDGSH iron-sulfur domain-containing protein 1"/>
    <property type="match status" value="1"/>
</dbReference>
<dbReference type="GO" id="GO:0010506">
    <property type="term" value="P:regulation of autophagy"/>
    <property type="evidence" value="ECO:0007669"/>
    <property type="project" value="InterPro"/>
</dbReference>
<comment type="cofactor">
    <cofactor evidence="9">
        <name>[2Fe-2S] cluster</name>
        <dbReference type="ChEBI" id="CHEBI:190135"/>
    </cofactor>
</comment>
<dbReference type="STRING" id="1169540.A0A0G4EIZ4"/>
<feature type="transmembrane region" description="Helical" evidence="10">
    <location>
        <begin position="39"/>
        <end position="58"/>
    </location>
</feature>
<name>A0A0G4EIZ4_VITBC</name>
<evidence type="ECO:0000256" key="6">
    <source>
        <dbReference type="ARBA" id="ARBA00023004"/>
    </source>
</evidence>
<protein>
    <recommendedName>
        <fullName evidence="11">Iron-binding zinc finger CDGSH type domain-containing protein</fullName>
    </recommendedName>
</protein>
<keyword evidence="3" id="KW-0001">2Fe-2S</keyword>
<evidence type="ECO:0000256" key="9">
    <source>
        <dbReference type="ARBA" id="ARBA00034078"/>
    </source>
</evidence>
<keyword evidence="6" id="KW-0408">Iron</keyword>
<keyword evidence="4" id="KW-0479">Metal-binding</keyword>
<accession>A0A0G4EIZ4</accession>
<dbReference type="GO" id="GO:0046872">
    <property type="term" value="F:metal ion binding"/>
    <property type="evidence" value="ECO:0007669"/>
    <property type="project" value="UniProtKB-KW"/>
</dbReference>
<evidence type="ECO:0000256" key="1">
    <source>
        <dbReference type="ARBA" id="ARBA00004167"/>
    </source>
</evidence>
<keyword evidence="2 10" id="KW-0812">Transmembrane</keyword>
<evidence type="ECO:0000313" key="13">
    <source>
        <dbReference type="Proteomes" id="UP000041254"/>
    </source>
</evidence>
<dbReference type="GO" id="GO:0005741">
    <property type="term" value="C:mitochondrial outer membrane"/>
    <property type="evidence" value="ECO:0007669"/>
    <property type="project" value="TreeGrafter"/>
</dbReference>
<evidence type="ECO:0000256" key="4">
    <source>
        <dbReference type="ARBA" id="ARBA00022723"/>
    </source>
</evidence>
<dbReference type="InterPro" id="IPR042216">
    <property type="entry name" value="MitoNEET_CISD"/>
</dbReference>
<proteinExistence type="predicted"/>
<evidence type="ECO:0000259" key="11">
    <source>
        <dbReference type="SMART" id="SM00704"/>
    </source>
</evidence>
<dbReference type="AlphaFoldDB" id="A0A0G4EIZ4"/>
<dbReference type="PANTHER" id="PTHR13680">
    <property type="entry name" value="CDGSH IRON-SULFUR DOMAIN-CONTAINING PROTEIN 1"/>
    <property type="match status" value="1"/>
</dbReference>
<evidence type="ECO:0000256" key="10">
    <source>
        <dbReference type="SAM" id="Phobius"/>
    </source>
</evidence>
<keyword evidence="8 10" id="KW-0472">Membrane</keyword>
<dbReference type="PANTHER" id="PTHR13680:SF5">
    <property type="entry name" value="CDGSH IRON-SULFUR DOMAIN-CONTAINING PROTEIN 1"/>
    <property type="match status" value="1"/>
</dbReference>
<dbReference type="VEuPathDB" id="CryptoDB:Vbra_12135"/>
<evidence type="ECO:0000313" key="12">
    <source>
        <dbReference type="EMBL" id="CEL96986.1"/>
    </source>
</evidence>
<comment type="subcellular location">
    <subcellularLocation>
        <location evidence="1">Membrane</location>
        <topology evidence="1">Single-pass membrane protein</topology>
    </subcellularLocation>
</comment>
<evidence type="ECO:0000256" key="2">
    <source>
        <dbReference type="ARBA" id="ARBA00022692"/>
    </source>
</evidence>